<evidence type="ECO:0000256" key="8">
    <source>
        <dbReference type="ARBA" id="ARBA00023136"/>
    </source>
</evidence>
<keyword evidence="7 9" id="KW-0129">CBS domain</keyword>
<dbReference type="Gene3D" id="3.30.465.10">
    <property type="match status" value="1"/>
</dbReference>
<evidence type="ECO:0000313" key="15">
    <source>
        <dbReference type="Proteomes" id="UP000199651"/>
    </source>
</evidence>
<dbReference type="EMBL" id="FNJB01000003">
    <property type="protein sequence ID" value="SDO51299.1"/>
    <property type="molecule type" value="Genomic_DNA"/>
</dbReference>
<evidence type="ECO:0000256" key="11">
    <source>
        <dbReference type="SAM" id="Phobius"/>
    </source>
</evidence>
<dbReference type="OrthoDB" id="110231at2"/>
<comment type="subcellular location">
    <subcellularLocation>
        <location evidence="1">Cell membrane</location>
        <topology evidence="1">Multi-pass membrane protein</topology>
    </subcellularLocation>
</comment>
<dbReference type="PROSITE" id="PS51371">
    <property type="entry name" value="CBS"/>
    <property type="match status" value="2"/>
</dbReference>
<dbReference type="Pfam" id="PF03471">
    <property type="entry name" value="CorC_HlyC"/>
    <property type="match status" value="1"/>
</dbReference>
<evidence type="ECO:0000256" key="9">
    <source>
        <dbReference type="PROSITE-ProRule" id="PRU00703"/>
    </source>
</evidence>
<dbReference type="SMART" id="SM01091">
    <property type="entry name" value="CorC_HlyC"/>
    <property type="match status" value="1"/>
</dbReference>
<dbReference type="Pfam" id="PF00571">
    <property type="entry name" value="CBS"/>
    <property type="match status" value="2"/>
</dbReference>
<gene>
    <name evidence="14" type="ORF">SAMN05192558_103350</name>
</gene>
<keyword evidence="6 10" id="KW-1133">Transmembrane helix</keyword>
<evidence type="ECO:0000256" key="10">
    <source>
        <dbReference type="PROSITE-ProRule" id="PRU01193"/>
    </source>
</evidence>
<feature type="domain" description="CBS" evidence="12">
    <location>
        <begin position="267"/>
        <end position="330"/>
    </location>
</feature>
<evidence type="ECO:0000256" key="2">
    <source>
        <dbReference type="ARBA" id="ARBA00006337"/>
    </source>
</evidence>
<evidence type="ECO:0000256" key="5">
    <source>
        <dbReference type="ARBA" id="ARBA00022737"/>
    </source>
</evidence>
<dbReference type="CDD" id="cd04590">
    <property type="entry name" value="CBS_pair_CorC_HlyC_assoc"/>
    <property type="match status" value="1"/>
</dbReference>
<dbReference type="InterPro" id="IPR000644">
    <property type="entry name" value="CBS_dom"/>
</dbReference>
<evidence type="ECO:0000259" key="13">
    <source>
        <dbReference type="PROSITE" id="PS51846"/>
    </source>
</evidence>
<feature type="transmembrane region" description="Helical" evidence="11">
    <location>
        <begin position="64"/>
        <end position="85"/>
    </location>
</feature>
<dbReference type="PROSITE" id="PS51846">
    <property type="entry name" value="CNNM"/>
    <property type="match status" value="1"/>
</dbReference>
<dbReference type="Gene3D" id="3.10.580.10">
    <property type="entry name" value="CBS-domain"/>
    <property type="match status" value="1"/>
</dbReference>
<comment type="similarity">
    <text evidence="2">Belongs to the UPF0053 family.</text>
</comment>
<dbReference type="SUPFAM" id="SSF56176">
    <property type="entry name" value="FAD-binding/transporter-associated domain-like"/>
    <property type="match status" value="1"/>
</dbReference>
<accession>A0A1H0K5Z2</accession>
<name>A0A1H0K5Z2_9PSEU</name>
<dbReference type="GO" id="GO:0005886">
    <property type="term" value="C:plasma membrane"/>
    <property type="evidence" value="ECO:0007669"/>
    <property type="project" value="UniProtKB-SubCell"/>
</dbReference>
<dbReference type="InterPro" id="IPR002550">
    <property type="entry name" value="CNNM"/>
</dbReference>
<evidence type="ECO:0000256" key="7">
    <source>
        <dbReference type="ARBA" id="ARBA00023122"/>
    </source>
</evidence>
<dbReference type="FunFam" id="3.10.580.10:FF:000002">
    <property type="entry name" value="Magnesium/cobalt efflux protein CorC"/>
    <property type="match status" value="1"/>
</dbReference>
<feature type="transmembrane region" description="Helical" evidence="11">
    <location>
        <begin position="92"/>
        <end position="110"/>
    </location>
</feature>
<feature type="domain" description="CNNM transmembrane" evidence="13">
    <location>
        <begin position="1"/>
        <end position="188"/>
    </location>
</feature>
<dbReference type="Pfam" id="PF01595">
    <property type="entry name" value="CNNM"/>
    <property type="match status" value="1"/>
</dbReference>
<dbReference type="STRING" id="504798.SAMN05421871_102699"/>
<dbReference type="InterPro" id="IPR044751">
    <property type="entry name" value="Ion_transp-like_CBS"/>
</dbReference>
<keyword evidence="3" id="KW-1003">Cell membrane</keyword>
<dbReference type="InterPro" id="IPR046342">
    <property type="entry name" value="CBS_dom_sf"/>
</dbReference>
<keyword evidence="5" id="KW-0677">Repeat</keyword>
<evidence type="ECO:0000256" key="6">
    <source>
        <dbReference type="ARBA" id="ARBA00022989"/>
    </source>
</evidence>
<keyword evidence="4 10" id="KW-0812">Transmembrane</keyword>
<keyword evidence="8 10" id="KW-0472">Membrane</keyword>
<evidence type="ECO:0000313" key="14">
    <source>
        <dbReference type="EMBL" id="SDO51299.1"/>
    </source>
</evidence>
<feature type="domain" description="CBS" evidence="12">
    <location>
        <begin position="207"/>
        <end position="266"/>
    </location>
</feature>
<dbReference type="AlphaFoldDB" id="A0A1H0K5Z2"/>
<proteinExistence type="inferred from homology"/>
<dbReference type="InterPro" id="IPR036318">
    <property type="entry name" value="FAD-bd_PCMH-like_sf"/>
</dbReference>
<dbReference type="InterPro" id="IPR005170">
    <property type="entry name" value="Transptr-assoc_dom"/>
</dbReference>
<dbReference type="PANTHER" id="PTHR22777">
    <property type="entry name" value="HEMOLYSIN-RELATED"/>
    <property type="match status" value="1"/>
</dbReference>
<evidence type="ECO:0000256" key="3">
    <source>
        <dbReference type="ARBA" id="ARBA00022475"/>
    </source>
</evidence>
<reference evidence="15" key="1">
    <citation type="submission" date="2016-10" db="EMBL/GenBank/DDBJ databases">
        <authorList>
            <person name="Varghese N."/>
            <person name="Submissions S."/>
        </authorList>
    </citation>
    <scope>NUCLEOTIDE SEQUENCE [LARGE SCALE GENOMIC DNA]</scope>
    <source>
        <strain evidence="15">IBRC-M 10655</strain>
    </source>
</reference>
<dbReference type="Proteomes" id="UP000199651">
    <property type="component" value="Unassembled WGS sequence"/>
</dbReference>
<dbReference type="PANTHER" id="PTHR22777:SF32">
    <property type="entry name" value="UPF0053 INNER MEMBRANE PROTEIN YFJD"/>
    <property type="match status" value="1"/>
</dbReference>
<dbReference type="InterPro" id="IPR016169">
    <property type="entry name" value="FAD-bd_PCMH_sub2"/>
</dbReference>
<keyword evidence="15" id="KW-1185">Reference proteome</keyword>
<dbReference type="SUPFAM" id="SSF54631">
    <property type="entry name" value="CBS-domain pair"/>
    <property type="match status" value="1"/>
</dbReference>
<dbReference type="GO" id="GO:0050660">
    <property type="term" value="F:flavin adenine dinucleotide binding"/>
    <property type="evidence" value="ECO:0007669"/>
    <property type="project" value="InterPro"/>
</dbReference>
<organism evidence="14 15">
    <name type="scientific">Actinokineospora alba</name>
    <dbReference type="NCBI Taxonomy" id="504798"/>
    <lineage>
        <taxon>Bacteria</taxon>
        <taxon>Bacillati</taxon>
        <taxon>Actinomycetota</taxon>
        <taxon>Actinomycetes</taxon>
        <taxon>Pseudonocardiales</taxon>
        <taxon>Pseudonocardiaceae</taxon>
        <taxon>Actinokineospora</taxon>
    </lineage>
</organism>
<sequence>MSADSAGLLVIAVLLILAAGCFAAADAALSAASKARVEGLLRMGRRGARQLLAVVNDRPRHINLLLLLRLSCELAATVLVAVICLRSITPGWFAGFVAAVGMIVASYVLVGVGPRTIGRQHPYGVGLVAAGPVRALGTVLGPLSRLLILIGNAITPGKGFREGPFSSEVELRELVDLAEERGVVDADEREMIHSVFELRGTIAREVMVPRTEMVWIEQTKSVRQALALSLRTGYTRLPVIGETVDDIVGVVNLKDLVRASMESAAELQKTADVMSVAAFVPDTKPVDDLLREMQKSKNHLAIAVDEYGGTAGLLTIEDILEEIVGEITDESDTDDRPPVEHLEDGACRVSSRLAVEDLGDLFGLELDGQDVETVGGLLAQRLGRVPLPGAEAEIAGLRFRAEGGKDARGRMRITSVVVRRAESDAESEQERSPERG</sequence>
<protein>
    <submittedName>
        <fullName evidence="14">Hemolysin, contains CBS domains</fullName>
    </submittedName>
</protein>
<evidence type="ECO:0000256" key="1">
    <source>
        <dbReference type="ARBA" id="ARBA00004651"/>
    </source>
</evidence>
<evidence type="ECO:0000259" key="12">
    <source>
        <dbReference type="PROSITE" id="PS51371"/>
    </source>
</evidence>
<evidence type="ECO:0000256" key="4">
    <source>
        <dbReference type="ARBA" id="ARBA00022692"/>
    </source>
</evidence>
<dbReference type="RefSeq" id="WP_091372210.1">
    <property type="nucleotide sequence ID" value="NZ_FNDV01000002.1"/>
</dbReference>